<dbReference type="AlphaFoldDB" id="A0A346A0D6"/>
<dbReference type="PANTHER" id="PTHR21043">
    <property type="entry name" value="IOJAP SUPERFAMILY ORTHOLOG"/>
    <property type="match status" value="1"/>
</dbReference>
<feature type="region of interest" description="Disordered" evidence="3">
    <location>
        <begin position="1"/>
        <end position="24"/>
    </location>
</feature>
<dbReference type="Pfam" id="PF02410">
    <property type="entry name" value="RsfS"/>
    <property type="match status" value="1"/>
</dbReference>
<comment type="similarity">
    <text evidence="1 2">Belongs to the Iojap/RsfS family.</text>
</comment>
<reference evidence="4 5" key="1">
    <citation type="submission" date="2018-07" db="EMBL/GenBank/DDBJ databases">
        <authorList>
            <person name="Quirk P.G."/>
            <person name="Krulwich T.A."/>
        </authorList>
    </citation>
    <scope>NUCLEOTIDE SEQUENCE [LARGE SCALE GENOMIC DNA]</scope>
    <source>
        <strain evidence="4 5">CC-BB4</strain>
    </source>
</reference>
<evidence type="ECO:0000256" key="3">
    <source>
        <dbReference type="SAM" id="MobiDB-lite"/>
    </source>
</evidence>
<dbReference type="Gene3D" id="3.30.460.10">
    <property type="entry name" value="Beta Polymerase, domain 2"/>
    <property type="match status" value="1"/>
</dbReference>
<proteinExistence type="inferred from homology"/>
<dbReference type="Proteomes" id="UP000254889">
    <property type="component" value="Chromosome"/>
</dbReference>
<dbReference type="GO" id="GO:0017148">
    <property type="term" value="P:negative regulation of translation"/>
    <property type="evidence" value="ECO:0007669"/>
    <property type="project" value="UniProtKB-UniRule"/>
</dbReference>
<protein>
    <recommendedName>
        <fullName evidence="2">Ribosomal silencing factor RsfS</fullName>
    </recommendedName>
</protein>
<dbReference type="OrthoDB" id="9793681at2"/>
<evidence type="ECO:0000313" key="4">
    <source>
        <dbReference type="EMBL" id="AXK82633.1"/>
    </source>
</evidence>
<dbReference type="InterPro" id="IPR004394">
    <property type="entry name" value="Iojap/RsfS/C7orf30"/>
</dbReference>
<keyword evidence="2" id="KW-0810">Translation regulation</keyword>
<dbReference type="KEGG" id="ptaw:DW352_20150"/>
<accession>A0A346A0D6</accession>
<dbReference type="HAMAP" id="MF_01477">
    <property type="entry name" value="Iojap_RsfS"/>
    <property type="match status" value="1"/>
</dbReference>
<comment type="subcellular location">
    <subcellularLocation>
        <location evidence="2">Cytoplasm</location>
    </subcellularLocation>
</comment>
<evidence type="ECO:0000313" key="5">
    <source>
        <dbReference type="Proteomes" id="UP000254889"/>
    </source>
</evidence>
<dbReference type="NCBIfam" id="TIGR00090">
    <property type="entry name" value="rsfS_iojap_ybeB"/>
    <property type="match status" value="1"/>
</dbReference>
<dbReference type="SUPFAM" id="SSF81301">
    <property type="entry name" value="Nucleotidyltransferase"/>
    <property type="match status" value="1"/>
</dbReference>
<organism evidence="4 5">
    <name type="scientific">Pseudolabrys taiwanensis</name>
    <dbReference type="NCBI Taxonomy" id="331696"/>
    <lineage>
        <taxon>Bacteria</taxon>
        <taxon>Pseudomonadati</taxon>
        <taxon>Pseudomonadota</taxon>
        <taxon>Alphaproteobacteria</taxon>
        <taxon>Hyphomicrobiales</taxon>
        <taxon>Xanthobacteraceae</taxon>
        <taxon>Pseudolabrys</taxon>
    </lineage>
</organism>
<dbReference type="GO" id="GO:0090071">
    <property type="term" value="P:negative regulation of ribosome biogenesis"/>
    <property type="evidence" value="ECO:0007669"/>
    <property type="project" value="UniProtKB-UniRule"/>
</dbReference>
<gene>
    <name evidence="2 4" type="primary">rsfS</name>
    <name evidence="4" type="ORF">DW352_20150</name>
</gene>
<dbReference type="GO" id="GO:0043023">
    <property type="term" value="F:ribosomal large subunit binding"/>
    <property type="evidence" value="ECO:0007669"/>
    <property type="project" value="TreeGrafter"/>
</dbReference>
<dbReference type="GO" id="GO:0042256">
    <property type="term" value="P:cytosolic ribosome assembly"/>
    <property type="evidence" value="ECO:0007669"/>
    <property type="project" value="UniProtKB-UniRule"/>
</dbReference>
<evidence type="ECO:0000256" key="1">
    <source>
        <dbReference type="ARBA" id="ARBA00010574"/>
    </source>
</evidence>
<dbReference type="EMBL" id="CP031417">
    <property type="protein sequence ID" value="AXK82633.1"/>
    <property type="molecule type" value="Genomic_DNA"/>
</dbReference>
<name>A0A346A0D6_9HYPH</name>
<comment type="function">
    <text evidence="2">Functions as a ribosomal silencing factor. Interacts with ribosomal protein uL14 (rplN), blocking formation of intersubunit bridge B8. Prevents association of the 30S and 50S ribosomal subunits and the formation of functional ribosomes, thus repressing translation.</text>
</comment>
<dbReference type="PANTHER" id="PTHR21043:SF0">
    <property type="entry name" value="MITOCHONDRIAL ASSEMBLY OF RIBOSOMAL LARGE SUBUNIT PROTEIN 1"/>
    <property type="match status" value="1"/>
</dbReference>
<sequence length="141" mass="15306">MKGRAPLATQALSRAAKKTAPETVSNALSAQETLRIALAAAEDMKAEDTVSIDLAGKTSIADYMVVTSGRSDRHVISVADRVVKDLEKAGVKRIRVEGAKQGDWVLIDAGDIIVHVFKPEAREFYNLEKMWSGTPDARRPS</sequence>
<dbReference type="InterPro" id="IPR043519">
    <property type="entry name" value="NT_sf"/>
</dbReference>
<keyword evidence="5" id="KW-1185">Reference proteome</keyword>
<comment type="subunit">
    <text evidence="2">Interacts with ribosomal protein uL14 (rplN).</text>
</comment>
<keyword evidence="2" id="KW-0678">Repressor</keyword>
<keyword evidence="2" id="KW-0963">Cytoplasm</keyword>
<dbReference type="GO" id="GO:0005737">
    <property type="term" value="C:cytoplasm"/>
    <property type="evidence" value="ECO:0007669"/>
    <property type="project" value="UniProtKB-SubCell"/>
</dbReference>
<evidence type="ECO:0000256" key="2">
    <source>
        <dbReference type="HAMAP-Rule" id="MF_01477"/>
    </source>
</evidence>